<dbReference type="InterPro" id="IPR023393">
    <property type="entry name" value="START-like_dom_sf"/>
</dbReference>
<dbReference type="PANTHER" id="PTHR13510:SF44">
    <property type="entry name" value="RABENOSYN-5"/>
    <property type="match status" value="1"/>
</dbReference>
<dbReference type="Gene3D" id="3.30.530.20">
    <property type="match status" value="1"/>
</dbReference>
<dbReference type="GO" id="GO:0008270">
    <property type="term" value="F:zinc ion binding"/>
    <property type="evidence" value="ECO:0007669"/>
    <property type="project" value="UniProtKB-KW"/>
</dbReference>
<feature type="region of interest" description="Disordered" evidence="5">
    <location>
        <begin position="318"/>
        <end position="337"/>
    </location>
</feature>
<evidence type="ECO:0000313" key="9">
    <source>
        <dbReference type="Proteomes" id="UP000481153"/>
    </source>
</evidence>
<dbReference type="InterPro" id="IPR011011">
    <property type="entry name" value="Znf_FYVE_PHD"/>
</dbReference>
<proteinExistence type="predicted"/>
<dbReference type="AlphaFoldDB" id="A0A6G0WS04"/>
<gene>
    <name evidence="8" type="ORF">Ae201684_012210</name>
</gene>
<dbReference type="InterPro" id="IPR017455">
    <property type="entry name" value="Znf_FYVE-rel"/>
</dbReference>
<evidence type="ECO:0000259" key="6">
    <source>
        <dbReference type="PROSITE" id="PS50178"/>
    </source>
</evidence>
<organism evidence="8 9">
    <name type="scientific">Aphanomyces euteiches</name>
    <dbReference type="NCBI Taxonomy" id="100861"/>
    <lineage>
        <taxon>Eukaryota</taxon>
        <taxon>Sar</taxon>
        <taxon>Stramenopiles</taxon>
        <taxon>Oomycota</taxon>
        <taxon>Saprolegniomycetes</taxon>
        <taxon>Saprolegniales</taxon>
        <taxon>Verrucalvaceae</taxon>
        <taxon>Aphanomyces</taxon>
    </lineage>
</organism>
<accession>A0A6G0WS04</accession>
<dbReference type="Gene3D" id="3.30.40.10">
    <property type="entry name" value="Zinc/RING finger domain, C3HC4 (zinc finger)"/>
    <property type="match status" value="1"/>
</dbReference>
<feature type="compositionally biased region" description="Acidic residues" evidence="5">
    <location>
        <begin position="348"/>
        <end position="358"/>
    </location>
</feature>
<keyword evidence="2 4" id="KW-0863">Zinc-finger</keyword>
<dbReference type="InterPro" id="IPR013083">
    <property type="entry name" value="Znf_RING/FYVE/PHD"/>
</dbReference>
<dbReference type="VEuPathDB" id="FungiDB:AeMF1_014159"/>
<evidence type="ECO:0000256" key="3">
    <source>
        <dbReference type="ARBA" id="ARBA00022833"/>
    </source>
</evidence>
<evidence type="ECO:0000256" key="1">
    <source>
        <dbReference type="ARBA" id="ARBA00022723"/>
    </source>
</evidence>
<evidence type="ECO:0000256" key="2">
    <source>
        <dbReference type="ARBA" id="ARBA00022771"/>
    </source>
</evidence>
<feature type="region of interest" description="Disordered" evidence="5">
    <location>
        <begin position="348"/>
        <end position="392"/>
    </location>
</feature>
<evidence type="ECO:0000313" key="8">
    <source>
        <dbReference type="EMBL" id="KAF0730206.1"/>
    </source>
</evidence>
<dbReference type="CDD" id="cd00065">
    <property type="entry name" value="FYVE_like_SF"/>
    <property type="match status" value="1"/>
</dbReference>
<feature type="domain" description="START" evidence="7">
    <location>
        <begin position="140"/>
        <end position="230"/>
    </location>
</feature>
<protein>
    <recommendedName>
        <fullName evidence="10">FYVE-type domain-containing protein</fullName>
    </recommendedName>
</protein>
<keyword evidence="1" id="KW-0479">Metal-binding</keyword>
<feature type="domain" description="FYVE-type" evidence="6">
    <location>
        <begin position="260"/>
        <end position="314"/>
    </location>
</feature>
<dbReference type="GO" id="GO:0008289">
    <property type="term" value="F:lipid binding"/>
    <property type="evidence" value="ECO:0007669"/>
    <property type="project" value="InterPro"/>
</dbReference>
<reference evidence="8 9" key="1">
    <citation type="submission" date="2019-07" db="EMBL/GenBank/DDBJ databases">
        <title>Genomics analysis of Aphanomyces spp. identifies a new class of oomycete effector associated with host adaptation.</title>
        <authorList>
            <person name="Gaulin E."/>
        </authorList>
    </citation>
    <scope>NUCLEOTIDE SEQUENCE [LARGE SCALE GENOMIC DNA]</scope>
    <source>
        <strain evidence="8 9">ATCC 201684</strain>
    </source>
</reference>
<feature type="compositionally biased region" description="Low complexity" evidence="5">
    <location>
        <begin position="359"/>
        <end position="378"/>
    </location>
</feature>
<dbReference type="PANTHER" id="PTHR13510">
    <property type="entry name" value="FYVE-FINGER-CONTAINING RAB5 EFFECTOR PROTEIN RABENOSYN-5-RELATED"/>
    <property type="match status" value="1"/>
</dbReference>
<name>A0A6G0WS04_9STRA</name>
<dbReference type="SMART" id="SM00064">
    <property type="entry name" value="FYVE"/>
    <property type="match status" value="1"/>
</dbReference>
<evidence type="ECO:0008006" key="10">
    <source>
        <dbReference type="Google" id="ProtNLM"/>
    </source>
</evidence>
<dbReference type="InterPro" id="IPR052727">
    <property type="entry name" value="Rab4/Rab5_effector"/>
</dbReference>
<dbReference type="InterPro" id="IPR002913">
    <property type="entry name" value="START_lipid-bd_dom"/>
</dbReference>
<dbReference type="SUPFAM" id="SSF55961">
    <property type="entry name" value="Bet v1-like"/>
    <property type="match status" value="1"/>
</dbReference>
<dbReference type="InterPro" id="IPR000306">
    <property type="entry name" value="Znf_FYVE"/>
</dbReference>
<dbReference type="PROSITE" id="PS50178">
    <property type="entry name" value="ZF_FYVE"/>
    <property type="match status" value="1"/>
</dbReference>
<evidence type="ECO:0000256" key="4">
    <source>
        <dbReference type="PROSITE-ProRule" id="PRU00091"/>
    </source>
</evidence>
<comment type="caution">
    <text evidence="8">The sequence shown here is derived from an EMBL/GenBank/DDBJ whole genome shotgun (WGS) entry which is preliminary data.</text>
</comment>
<keyword evidence="3" id="KW-0862">Zinc</keyword>
<feature type="compositionally biased region" description="Basic and acidic residues" evidence="5">
    <location>
        <begin position="380"/>
        <end position="392"/>
    </location>
</feature>
<dbReference type="Pfam" id="PF01363">
    <property type="entry name" value="FYVE"/>
    <property type="match status" value="1"/>
</dbReference>
<dbReference type="EMBL" id="VJMJ01000155">
    <property type="protein sequence ID" value="KAF0730206.1"/>
    <property type="molecule type" value="Genomic_DNA"/>
</dbReference>
<keyword evidence="9" id="KW-1185">Reference proteome</keyword>
<evidence type="ECO:0000259" key="7">
    <source>
        <dbReference type="PROSITE" id="PS50848"/>
    </source>
</evidence>
<evidence type="ECO:0000256" key="5">
    <source>
        <dbReference type="SAM" id="MobiDB-lite"/>
    </source>
</evidence>
<dbReference type="PROSITE" id="PS50848">
    <property type="entry name" value="START"/>
    <property type="match status" value="1"/>
</dbReference>
<sequence>MKFPLPVDYFECPPLSPEECEQYEQQAVQNAREMLEKAVITNSQYQWKRIADEAEVEIFRGKDPSTPATATLHCATIDLACTLEEVAHFYRNDTTEEFKEMVRRTGHGMVDAANLYWVHRSAEAKVRIQWILVKTPFDGVVKKRDFCVLESTVLYDADEFGRRTWVRCLKSIEHPCCPEFPNVIRAILYGTGVICRETNRPGYLQLISLVHCDLLGSLPIAINKMGAKELCRSVRHVDRNIRENRLSESPFLSGEQVISLSSRQRCYLCKRNFGTFLKKRNCFKCGEVVCTQCGPKWSIKVGGTPVKVCACTACSLGSRSSNVEDTSTPVSGFTTPSSVASTNVWQIADDDDSDDDDAATSFVSYSSDDSSMSRYTNSTDGRRTLDHSEGES</sequence>
<dbReference type="Proteomes" id="UP000481153">
    <property type="component" value="Unassembled WGS sequence"/>
</dbReference>
<dbReference type="Pfam" id="PF01852">
    <property type="entry name" value="START"/>
    <property type="match status" value="1"/>
</dbReference>
<dbReference type="SUPFAM" id="SSF57903">
    <property type="entry name" value="FYVE/PHD zinc finger"/>
    <property type="match status" value="1"/>
</dbReference>